<name>A0ABT9DCZ7_9MOLU</name>
<proteinExistence type="inferred from homology"/>
<comment type="similarity">
    <text evidence="1 7">Belongs to the EF-Ts family.</text>
</comment>
<dbReference type="Gene3D" id="1.10.8.10">
    <property type="entry name" value="DNA helicase RuvA subunit, C-terminal domain"/>
    <property type="match status" value="1"/>
</dbReference>
<keyword evidence="4 7" id="KW-0251">Elongation factor</keyword>
<keyword evidence="3 7" id="KW-0963">Cytoplasm</keyword>
<dbReference type="NCBIfam" id="TIGR00116">
    <property type="entry name" value="tsf"/>
    <property type="match status" value="1"/>
</dbReference>
<evidence type="ECO:0000256" key="3">
    <source>
        <dbReference type="ARBA" id="ARBA00022490"/>
    </source>
</evidence>
<dbReference type="HAMAP" id="MF_00050">
    <property type="entry name" value="EF_Ts"/>
    <property type="match status" value="1"/>
</dbReference>
<evidence type="ECO:0000256" key="7">
    <source>
        <dbReference type="HAMAP-Rule" id="MF_00050"/>
    </source>
</evidence>
<evidence type="ECO:0000313" key="11">
    <source>
        <dbReference type="Proteomes" id="UP001172036"/>
    </source>
</evidence>
<dbReference type="InterPro" id="IPR005637">
    <property type="entry name" value="TAP_C_dom"/>
</dbReference>
<dbReference type="InterPro" id="IPR009060">
    <property type="entry name" value="UBA-like_sf"/>
</dbReference>
<evidence type="ECO:0000259" key="9">
    <source>
        <dbReference type="Pfam" id="PF03943"/>
    </source>
</evidence>
<dbReference type="Gene3D" id="3.30.479.20">
    <property type="entry name" value="Elongation factor Ts, dimerisation domain"/>
    <property type="match status" value="2"/>
</dbReference>
<keyword evidence="5 7" id="KW-0648">Protein biosynthesis</keyword>
<dbReference type="SUPFAM" id="SSF54713">
    <property type="entry name" value="Elongation factor Ts (EF-Ts), dimerisation domain"/>
    <property type="match status" value="1"/>
</dbReference>
<protein>
    <recommendedName>
        <fullName evidence="2 7">Elongation factor Ts</fullName>
        <shortName evidence="7">EF-Ts</shortName>
    </recommendedName>
</protein>
<dbReference type="InterPro" id="IPR014039">
    <property type="entry name" value="Transl_elong_EFTs/EF1B_dimer"/>
</dbReference>
<comment type="subcellular location">
    <subcellularLocation>
        <location evidence="7">Cytoplasm</location>
    </subcellularLocation>
</comment>
<comment type="function">
    <text evidence="6 7">Associates with the EF-Tu.GDP complex and induces the exchange of GDP to GTP. It remains bound to the aminoacyl-tRNA.EF-Tu.GTP complex up to the GTP hydrolysis stage on the ribosome.</text>
</comment>
<dbReference type="Pfam" id="PF03943">
    <property type="entry name" value="TAP_C"/>
    <property type="match status" value="1"/>
</dbReference>
<evidence type="ECO:0000313" key="10">
    <source>
        <dbReference type="EMBL" id="MDO8167969.1"/>
    </source>
</evidence>
<organism evidence="10 11">
    <name type="scientific">Candidatus Phytoplasma melaleucae</name>
    <dbReference type="NCBI Taxonomy" id="2982630"/>
    <lineage>
        <taxon>Bacteria</taxon>
        <taxon>Bacillati</taxon>
        <taxon>Mycoplasmatota</taxon>
        <taxon>Mollicutes</taxon>
        <taxon>Acholeplasmatales</taxon>
        <taxon>Acholeplasmataceae</taxon>
        <taxon>Candidatus Phytoplasma</taxon>
    </lineage>
</organism>
<dbReference type="Proteomes" id="UP001172036">
    <property type="component" value="Unassembled WGS sequence"/>
</dbReference>
<dbReference type="RefSeq" id="WP_304515174.1">
    <property type="nucleotide sequence ID" value="NZ_JAOSID010000002.1"/>
</dbReference>
<sequence>MEPEKKEKLKKIKQLRDLTKLNFKYCIKALEQSEGNVEKAIQLLKDQNLINSTKIKQNETPEGLTSVLFKKNKAILLELNTETDFVAKNKYFTDLIIQLEKILLEADGSVQTINDFLKYDQNNTNNKIEDIISKTKNILRENIVLSRIKIVYKKESEIFGSYKHQGGKISTLVCLTNSCPEVAKNLAIHITGYNPQSINHLLEQSLYDNPAQTINEYLQINKTNVIAFCRFEVNNNN</sequence>
<accession>A0ABT9DCZ7</accession>
<evidence type="ECO:0000256" key="6">
    <source>
        <dbReference type="ARBA" id="ARBA00025453"/>
    </source>
</evidence>
<feature type="domain" description="Translation elongation factor EFTs/EF1B dimerisation" evidence="8">
    <location>
        <begin position="74"/>
        <end position="199"/>
    </location>
</feature>
<reference evidence="10 11" key="1">
    <citation type="journal article" date="2023" name="Int. J. Syst. Evol. Microbiol.">
        <title>The observation of taxonomic boundaries for the 16SrII and 16SrXXV phytoplasmas using genome-based delimitation.</title>
        <authorList>
            <person name="Rodrigues Jardim B."/>
            <person name="Tran-Nguyen L.T.T."/>
            <person name="Gambley C."/>
            <person name="Al-Sadi A.M."/>
            <person name="Al-Subhi A.M."/>
            <person name="Foissac X."/>
            <person name="Salar P."/>
            <person name="Cai H."/>
            <person name="Yang J.Y."/>
            <person name="Davis R."/>
            <person name="Jones L."/>
            <person name="Rodoni B."/>
            <person name="Constable F.E."/>
        </authorList>
    </citation>
    <scope>NUCLEOTIDE SEQUENCE [LARGE SCALE GENOMIC DNA]</scope>
    <source>
        <strain evidence="10">BAWM-155c</strain>
    </source>
</reference>
<evidence type="ECO:0000256" key="2">
    <source>
        <dbReference type="ARBA" id="ARBA00016956"/>
    </source>
</evidence>
<evidence type="ECO:0000259" key="8">
    <source>
        <dbReference type="Pfam" id="PF00889"/>
    </source>
</evidence>
<dbReference type="EMBL" id="JAOSID010000002">
    <property type="protein sequence ID" value="MDO8167969.1"/>
    <property type="molecule type" value="Genomic_DNA"/>
</dbReference>
<comment type="caution">
    <text evidence="10">The sequence shown here is derived from an EMBL/GenBank/DDBJ whole genome shotgun (WGS) entry which is preliminary data.</text>
</comment>
<dbReference type="GO" id="GO:0003746">
    <property type="term" value="F:translation elongation factor activity"/>
    <property type="evidence" value="ECO:0007669"/>
    <property type="project" value="UniProtKB-KW"/>
</dbReference>
<feature type="domain" description="TAP-C" evidence="9">
    <location>
        <begin position="12"/>
        <end position="45"/>
    </location>
</feature>
<evidence type="ECO:0000256" key="4">
    <source>
        <dbReference type="ARBA" id="ARBA00022768"/>
    </source>
</evidence>
<dbReference type="InterPro" id="IPR036402">
    <property type="entry name" value="EF-Ts_dimer_sf"/>
</dbReference>
<evidence type="ECO:0000256" key="5">
    <source>
        <dbReference type="ARBA" id="ARBA00022917"/>
    </source>
</evidence>
<keyword evidence="11" id="KW-1185">Reference proteome</keyword>
<gene>
    <name evidence="7 10" type="primary">tsf</name>
    <name evidence="10" type="ORF">OC680_00530</name>
</gene>
<dbReference type="PANTHER" id="PTHR11741">
    <property type="entry name" value="ELONGATION FACTOR TS"/>
    <property type="match status" value="1"/>
</dbReference>
<dbReference type="PANTHER" id="PTHR11741:SF0">
    <property type="entry name" value="ELONGATION FACTOR TS, MITOCHONDRIAL"/>
    <property type="match status" value="1"/>
</dbReference>
<dbReference type="Pfam" id="PF00889">
    <property type="entry name" value="EF_TS"/>
    <property type="match status" value="1"/>
</dbReference>
<dbReference type="InterPro" id="IPR001816">
    <property type="entry name" value="Transl_elong_EFTs/EF1B"/>
</dbReference>
<feature type="region of interest" description="Involved in Mg(2+) ion dislocation from EF-Tu" evidence="7">
    <location>
        <begin position="83"/>
        <end position="86"/>
    </location>
</feature>
<dbReference type="SUPFAM" id="SSF46934">
    <property type="entry name" value="UBA-like"/>
    <property type="match status" value="1"/>
</dbReference>
<evidence type="ECO:0000256" key="1">
    <source>
        <dbReference type="ARBA" id="ARBA00005532"/>
    </source>
</evidence>